<sequence>MTHHCPIERQHNRNMKNPECYLGRVAAGAGVVSGAAASLTSAARSAVSLSTASWALGGLHNPVVLKRRDPSRNDPTSET</sequence>
<keyword evidence="2" id="KW-1185">Reference proteome</keyword>
<name>A0A2U9BLZ8_SCOMX</name>
<accession>A0A2U9BLZ8</accession>
<dbReference type="AlphaFoldDB" id="A0A2U9BLZ8"/>
<reference evidence="1 2" key="1">
    <citation type="submission" date="2017-12" db="EMBL/GenBank/DDBJ databases">
        <title>Integrating genomic resources of turbot (Scophthalmus maximus) in depth evaluation of genetic and physical mapping variation across individuals.</title>
        <authorList>
            <person name="Martinez P."/>
        </authorList>
    </citation>
    <scope>NUCLEOTIDE SEQUENCE [LARGE SCALE GENOMIC DNA]</scope>
</reference>
<dbReference type="Proteomes" id="UP000246464">
    <property type="component" value="Chromosome 8"/>
</dbReference>
<gene>
    <name evidence="1" type="ORF">SMAX5B_021196</name>
</gene>
<evidence type="ECO:0000313" key="1">
    <source>
        <dbReference type="EMBL" id="AWP05033.1"/>
    </source>
</evidence>
<organism evidence="1 2">
    <name type="scientific">Scophthalmus maximus</name>
    <name type="common">Turbot</name>
    <name type="synonym">Psetta maxima</name>
    <dbReference type="NCBI Taxonomy" id="52904"/>
    <lineage>
        <taxon>Eukaryota</taxon>
        <taxon>Metazoa</taxon>
        <taxon>Chordata</taxon>
        <taxon>Craniata</taxon>
        <taxon>Vertebrata</taxon>
        <taxon>Euteleostomi</taxon>
        <taxon>Actinopterygii</taxon>
        <taxon>Neopterygii</taxon>
        <taxon>Teleostei</taxon>
        <taxon>Neoteleostei</taxon>
        <taxon>Acanthomorphata</taxon>
        <taxon>Carangaria</taxon>
        <taxon>Pleuronectiformes</taxon>
        <taxon>Pleuronectoidei</taxon>
        <taxon>Scophthalmidae</taxon>
        <taxon>Scophthalmus</taxon>
    </lineage>
</organism>
<proteinExistence type="predicted"/>
<dbReference type="EMBL" id="CP026250">
    <property type="protein sequence ID" value="AWP05033.1"/>
    <property type="molecule type" value="Genomic_DNA"/>
</dbReference>
<evidence type="ECO:0000313" key="2">
    <source>
        <dbReference type="Proteomes" id="UP000246464"/>
    </source>
</evidence>
<protein>
    <submittedName>
        <fullName evidence="1">Uncharacterized protein</fullName>
    </submittedName>
</protein>